<organism evidence="2 3">
    <name type="scientific">Solanum commersonii</name>
    <name type="common">Commerson's wild potato</name>
    <name type="synonym">Commerson's nightshade</name>
    <dbReference type="NCBI Taxonomy" id="4109"/>
    <lineage>
        <taxon>Eukaryota</taxon>
        <taxon>Viridiplantae</taxon>
        <taxon>Streptophyta</taxon>
        <taxon>Embryophyta</taxon>
        <taxon>Tracheophyta</taxon>
        <taxon>Spermatophyta</taxon>
        <taxon>Magnoliopsida</taxon>
        <taxon>eudicotyledons</taxon>
        <taxon>Gunneridae</taxon>
        <taxon>Pentapetalae</taxon>
        <taxon>asterids</taxon>
        <taxon>lamiids</taxon>
        <taxon>Solanales</taxon>
        <taxon>Solanaceae</taxon>
        <taxon>Solanoideae</taxon>
        <taxon>Solaneae</taxon>
        <taxon>Solanum</taxon>
    </lineage>
</organism>
<evidence type="ECO:0000313" key="2">
    <source>
        <dbReference type="EMBL" id="KAG5599998.1"/>
    </source>
</evidence>
<dbReference type="InterPro" id="IPR057136">
    <property type="entry name" value="At2g35280_TPR_dom"/>
</dbReference>
<proteinExistence type="predicted"/>
<protein>
    <recommendedName>
        <fullName evidence="1">At2g35280-like TPR domain-containing protein</fullName>
    </recommendedName>
</protein>
<sequence length="102" mass="11696">MLDVPISPLRLPTYENYRIFESLMNLCIECGNNEALYRTCVKNYFRNRNTVEALEMLDKASKGGHTTARYAFGLISIFLGGESRRDGIQTIGEMKVRNNKEK</sequence>
<dbReference type="OrthoDB" id="1293639at2759"/>
<dbReference type="EMBL" id="JACXVP010000006">
    <property type="protein sequence ID" value="KAG5599998.1"/>
    <property type="molecule type" value="Genomic_DNA"/>
</dbReference>
<dbReference type="PANTHER" id="PTHR33784:SF10">
    <property type="entry name" value="F-BOX PROTEIN"/>
    <property type="match status" value="1"/>
</dbReference>
<comment type="caution">
    <text evidence="2">The sequence shown here is derived from an EMBL/GenBank/DDBJ whole genome shotgun (WGS) entry which is preliminary data.</text>
</comment>
<accession>A0A9J5YM42</accession>
<gene>
    <name evidence="2" type="ORF">H5410_031368</name>
</gene>
<dbReference type="InterPro" id="IPR040338">
    <property type="entry name" value="At1g67623-like"/>
</dbReference>
<dbReference type="Pfam" id="PF23310">
    <property type="entry name" value="TPR_27"/>
    <property type="match status" value="1"/>
</dbReference>
<dbReference type="Proteomes" id="UP000824120">
    <property type="component" value="Chromosome 6"/>
</dbReference>
<evidence type="ECO:0000313" key="3">
    <source>
        <dbReference type="Proteomes" id="UP000824120"/>
    </source>
</evidence>
<dbReference type="AlphaFoldDB" id="A0A9J5YM42"/>
<feature type="domain" description="At2g35280-like TPR" evidence="1">
    <location>
        <begin position="20"/>
        <end position="98"/>
    </location>
</feature>
<keyword evidence="3" id="KW-1185">Reference proteome</keyword>
<reference evidence="2 3" key="1">
    <citation type="submission" date="2020-09" db="EMBL/GenBank/DDBJ databases">
        <title>De no assembly of potato wild relative species, Solanum commersonii.</title>
        <authorList>
            <person name="Cho K."/>
        </authorList>
    </citation>
    <scope>NUCLEOTIDE SEQUENCE [LARGE SCALE GENOMIC DNA]</scope>
    <source>
        <strain evidence="2">LZ3.2</strain>
        <tissue evidence="2">Leaf</tissue>
    </source>
</reference>
<dbReference type="PANTHER" id="PTHR33784">
    <property type="entry name" value="OS05G0482100 PROTEIN"/>
    <property type="match status" value="1"/>
</dbReference>
<evidence type="ECO:0000259" key="1">
    <source>
        <dbReference type="Pfam" id="PF23310"/>
    </source>
</evidence>
<name>A0A9J5YM42_SOLCO</name>